<dbReference type="PROSITE" id="PS50043">
    <property type="entry name" value="HTH_LUXR_2"/>
    <property type="match status" value="1"/>
</dbReference>
<dbReference type="PANTHER" id="PTHR44688:SF25">
    <property type="entry name" value="HTH LUXR-TYPE DOMAIN-CONTAINING PROTEIN"/>
    <property type="match status" value="1"/>
</dbReference>
<dbReference type="Gene3D" id="1.10.10.10">
    <property type="entry name" value="Winged helix-like DNA-binding domain superfamily/Winged helix DNA-binding domain"/>
    <property type="match status" value="1"/>
</dbReference>
<dbReference type="PRINTS" id="PR00038">
    <property type="entry name" value="HTHLUXR"/>
</dbReference>
<evidence type="ECO:0000313" key="5">
    <source>
        <dbReference type="EMBL" id="OAP88536.1"/>
    </source>
</evidence>
<dbReference type="SUPFAM" id="SSF46894">
    <property type="entry name" value="C-terminal effector domain of the bipartite response regulators"/>
    <property type="match status" value="1"/>
</dbReference>
<sequence length="301" mass="31781">MAENIPPDVFSSLLGQIYECALYPERWPATIETIRCLLPDISGLDVEQLSLPAPAASGAGNGNRGGGDIKIAAVADLDAILIGHLERAVSIGRVARDRAVASELHEANVDSWGSGVLLVDEALYLIRANRAGESMIESGNPVRLRGRSLELRPASAQKTLQQAVAKATGGTDGSATFASGAPINFIADGGGPPVVIQVMAMREHLRPALPILRSAVAIVLISPMATRSPPQQALSALYRLTPAEARVLQLLGEGSMLSEIADTLQLKRSTVKTHMLRIFAKTSTNRQADLVGLAYSLSLPV</sequence>
<proteinExistence type="predicted"/>
<dbReference type="PANTHER" id="PTHR44688">
    <property type="entry name" value="DNA-BINDING TRANSCRIPTIONAL ACTIVATOR DEVR_DOSR"/>
    <property type="match status" value="1"/>
</dbReference>
<protein>
    <submittedName>
        <fullName evidence="5">Helix-turn-helix transcriptional regulator</fullName>
    </submittedName>
</protein>
<dbReference type="GO" id="GO:0003677">
    <property type="term" value="F:DNA binding"/>
    <property type="evidence" value="ECO:0007669"/>
    <property type="project" value="UniProtKB-KW"/>
</dbReference>
<reference evidence="5" key="1">
    <citation type="submission" date="2016-04" db="EMBL/GenBank/DDBJ databases">
        <title>Fast-growing isolate from the root nodules of Vavilovia formosa.</title>
        <authorList>
            <person name="Kimeklis A."/>
            <person name="Safronova V."/>
            <person name="Belimov A."/>
            <person name="Andronov E."/>
        </authorList>
    </citation>
    <scope>NUCLEOTIDE SEQUENCE [LARGE SCALE GENOMIC DNA]</scope>
    <source>
        <strain evidence="5">Vaf-46</strain>
    </source>
</reference>
<comment type="caution">
    <text evidence="5">The sequence shown here is derived from an EMBL/GenBank/DDBJ whole genome shotgun (WGS) entry which is preliminary data.</text>
</comment>
<keyword evidence="1" id="KW-0805">Transcription regulation</keyword>
<name>A0A179BA08_RHILE</name>
<evidence type="ECO:0000259" key="4">
    <source>
        <dbReference type="PROSITE" id="PS50043"/>
    </source>
</evidence>
<dbReference type="AlphaFoldDB" id="A0A179BA08"/>
<gene>
    <name evidence="5" type="ORF">A4U53_34705</name>
</gene>
<dbReference type="Pfam" id="PF00196">
    <property type="entry name" value="GerE"/>
    <property type="match status" value="1"/>
</dbReference>
<dbReference type="InterPro" id="IPR016032">
    <property type="entry name" value="Sig_transdc_resp-reg_C-effctor"/>
</dbReference>
<dbReference type="InterPro" id="IPR036388">
    <property type="entry name" value="WH-like_DNA-bd_sf"/>
</dbReference>
<dbReference type="InterPro" id="IPR000792">
    <property type="entry name" value="Tscrpt_reg_LuxR_C"/>
</dbReference>
<evidence type="ECO:0000256" key="1">
    <source>
        <dbReference type="ARBA" id="ARBA00023015"/>
    </source>
</evidence>
<organism evidence="5">
    <name type="scientific">Rhizobium leguminosarum</name>
    <dbReference type="NCBI Taxonomy" id="384"/>
    <lineage>
        <taxon>Bacteria</taxon>
        <taxon>Pseudomonadati</taxon>
        <taxon>Pseudomonadota</taxon>
        <taxon>Alphaproteobacteria</taxon>
        <taxon>Hyphomicrobiales</taxon>
        <taxon>Rhizobiaceae</taxon>
        <taxon>Rhizobium/Agrobacterium group</taxon>
        <taxon>Rhizobium</taxon>
    </lineage>
</organism>
<accession>A0A179BA08</accession>
<feature type="domain" description="HTH luxR-type" evidence="4">
    <location>
        <begin position="233"/>
        <end position="298"/>
    </location>
</feature>
<dbReference type="GO" id="GO:0006355">
    <property type="term" value="P:regulation of DNA-templated transcription"/>
    <property type="evidence" value="ECO:0007669"/>
    <property type="project" value="InterPro"/>
</dbReference>
<keyword evidence="3" id="KW-0804">Transcription</keyword>
<dbReference type="SMART" id="SM00421">
    <property type="entry name" value="HTH_LUXR"/>
    <property type="match status" value="1"/>
</dbReference>
<keyword evidence="2" id="KW-0238">DNA-binding</keyword>
<dbReference type="CDD" id="cd06170">
    <property type="entry name" value="LuxR_C_like"/>
    <property type="match status" value="1"/>
</dbReference>
<evidence type="ECO:0000256" key="3">
    <source>
        <dbReference type="ARBA" id="ARBA00023163"/>
    </source>
</evidence>
<dbReference type="EMBL" id="LWBS01000454">
    <property type="protein sequence ID" value="OAP88536.1"/>
    <property type="molecule type" value="Genomic_DNA"/>
</dbReference>
<evidence type="ECO:0000256" key="2">
    <source>
        <dbReference type="ARBA" id="ARBA00023125"/>
    </source>
</evidence>